<reference evidence="2 3" key="1">
    <citation type="submission" date="2019-09" db="EMBL/GenBank/DDBJ databases">
        <authorList>
            <person name="Christie C.A."/>
            <person name="Diallo A.S."/>
            <person name="Dixon Z."/>
            <person name="McIntosh P.M."/>
            <person name="Murthy K.H."/>
            <person name="Rosen M.G."/>
            <person name="Simpson L.M."/>
            <person name="Koustas K."/>
            <person name="Fogarty M.P."/>
            <person name="Molloy S.D."/>
            <person name="Garlena R.A."/>
            <person name="Russell D.A."/>
            <person name="Pope W.H."/>
            <person name="Jacobs-Sera D."/>
            <person name="Hatfull G.F."/>
        </authorList>
    </citation>
    <scope>NUCLEOTIDE SEQUENCE [LARGE SCALE GENOMIC DNA]</scope>
</reference>
<name>A0A5Q2F213_9CAUD</name>
<dbReference type="GeneID" id="77924280"/>
<keyword evidence="3" id="KW-1185">Reference proteome</keyword>
<dbReference type="RefSeq" id="YP_010648821.1">
    <property type="nucleotide sequence ID" value="NC_070762.1"/>
</dbReference>
<protein>
    <submittedName>
        <fullName evidence="2">Uncharacterized protein</fullName>
    </submittedName>
</protein>
<keyword evidence="1" id="KW-0472">Membrane</keyword>
<accession>A0A5Q2F213</accession>
<evidence type="ECO:0000256" key="1">
    <source>
        <dbReference type="SAM" id="Phobius"/>
    </source>
</evidence>
<organism evidence="2 3">
    <name type="scientific">Gordonia phage Sixama</name>
    <dbReference type="NCBI Taxonomy" id="2653271"/>
    <lineage>
        <taxon>Viruses</taxon>
        <taxon>Duplodnaviria</taxon>
        <taxon>Heunggongvirae</taxon>
        <taxon>Uroviricota</taxon>
        <taxon>Caudoviricetes</taxon>
        <taxon>Sixamavirus</taxon>
        <taxon>Sixamavirus sixama</taxon>
    </lineage>
</organism>
<feature type="transmembrane region" description="Helical" evidence="1">
    <location>
        <begin position="62"/>
        <end position="83"/>
    </location>
</feature>
<evidence type="ECO:0000313" key="2">
    <source>
        <dbReference type="EMBL" id="QGF20291.1"/>
    </source>
</evidence>
<evidence type="ECO:0000313" key="3">
    <source>
        <dbReference type="Proteomes" id="UP000400849"/>
    </source>
</evidence>
<dbReference type="KEGG" id="vg:77924280"/>
<dbReference type="Proteomes" id="UP000400849">
    <property type="component" value="Segment"/>
</dbReference>
<feature type="transmembrane region" description="Helical" evidence="1">
    <location>
        <begin position="29"/>
        <end position="47"/>
    </location>
</feature>
<feature type="transmembrane region" description="Helical" evidence="1">
    <location>
        <begin position="95"/>
        <end position="116"/>
    </location>
</feature>
<keyword evidence="1" id="KW-1133">Transmembrane helix</keyword>
<dbReference type="EMBL" id="MN484601">
    <property type="protein sequence ID" value="QGF20291.1"/>
    <property type="molecule type" value="Genomic_DNA"/>
</dbReference>
<sequence length="160" mass="17862">MTTTASFRQQLVESLKRGGHIVVSGRYPLYRYLVLGLAVGTVIQLVHGPPPSVYETVPDGVGIFYCIFQLVGALILLTAIQFMADTPAAARLERIGLVMIMTAISIYFISVCINNNGIPETFTPYLTLPLFAYGIYRTSEVTRQLKELEKEKRRRGCEDK</sequence>
<proteinExistence type="predicted"/>
<gene>
    <name evidence="2" type="primary">112</name>
    <name evidence="2" type="ORF">SEA_SIXAMA_112</name>
</gene>
<keyword evidence="1" id="KW-0812">Transmembrane</keyword>